<sequence length="72" mass="8336">MREDLIHLTEAQREAIFKAELIEVMDEVAEKVLAQSEQHRLRRLRRARVASTMSPRAGRGGVRRHKFAALKN</sequence>
<organism evidence="2 3">
    <name type="scientific">Pseudomonas asuensis</name>
    <dbReference type="NCBI Taxonomy" id="1825787"/>
    <lineage>
        <taxon>Bacteria</taxon>
        <taxon>Pseudomonadati</taxon>
        <taxon>Pseudomonadota</taxon>
        <taxon>Gammaproteobacteria</taxon>
        <taxon>Pseudomonadales</taxon>
        <taxon>Pseudomonadaceae</taxon>
        <taxon>Pseudomonas</taxon>
    </lineage>
</organism>
<feature type="region of interest" description="Disordered" evidence="1">
    <location>
        <begin position="47"/>
        <end position="72"/>
    </location>
</feature>
<reference evidence="3" key="1">
    <citation type="journal article" date="2019" name="Int. J. Syst. Evol. Microbiol.">
        <title>The Global Catalogue of Microorganisms (GCM) 10K type strain sequencing project: providing services to taxonomists for standard genome sequencing and annotation.</title>
        <authorList>
            <consortium name="The Broad Institute Genomics Platform"/>
            <consortium name="The Broad Institute Genome Sequencing Center for Infectious Disease"/>
            <person name="Wu L."/>
            <person name="Ma J."/>
        </authorList>
    </citation>
    <scope>NUCLEOTIDE SEQUENCE [LARGE SCALE GENOMIC DNA]</scope>
    <source>
        <strain evidence="3">JCM 13501</strain>
    </source>
</reference>
<evidence type="ECO:0000313" key="2">
    <source>
        <dbReference type="EMBL" id="GGM30795.1"/>
    </source>
</evidence>
<proteinExistence type="predicted"/>
<evidence type="ECO:0000313" key="3">
    <source>
        <dbReference type="Proteomes" id="UP000616499"/>
    </source>
</evidence>
<dbReference type="EMBL" id="BMNW01000020">
    <property type="protein sequence ID" value="GGM30795.1"/>
    <property type="molecule type" value="Genomic_DNA"/>
</dbReference>
<gene>
    <name evidence="2" type="ORF">GCM10009425_46820</name>
</gene>
<name>A0ABQ2H362_9PSED</name>
<keyword evidence="3" id="KW-1185">Reference proteome</keyword>
<dbReference type="Proteomes" id="UP000616499">
    <property type="component" value="Unassembled WGS sequence"/>
</dbReference>
<feature type="compositionally biased region" description="Basic residues" evidence="1">
    <location>
        <begin position="61"/>
        <end position="72"/>
    </location>
</feature>
<accession>A0ABQ2H362</accession>
<protein>
    <submittedName>
        <fullName evidence="2">Uncharacterized protein</fullName>
    </submittedName>
</protein>
<comment type="caution">
    <text evidence="2">The sequence shown here is derived from an EMBL/GenBank/DDBJ whole genome shotgun (WGS) entry which is preliminary data.</text>
</comment>
<evidence type="ECO:0000256" key="1">
    <source>
        <dbReference type="SAM" id="MobiDB-lite"/>
    </source>
</evidence>
<dbReference type="RefSeq" id="WP_188868557.1">
    <property type="nucleotide sequence ID" value="NZ_BMNW01000020.1"/>
</dbReference>